<dbReference type="EMBL" id="CAJNDS010000221">
    <property type="protein sequence ID" value="CAE7029795.1"/>
    <property type="molecule type" value="Genomic_DNA"/>
</dbReference>
<dbReference type="OrthoDB" id="10283120at2759"/>
<dbReference type="AlphaFoldDB" id="A0A812I9D1"/>
<keyword evidence="2" id="KW-1185">Reference proteome</keyword>
<gene>
    <name evidence="1" type="ORF">SNAT2548_LOCUS3590</name>
</gene>
<sequence length="156" mass="18198">MAQSRDCYKRRHGKATWRCGKYAHKDRPKCCCSDWALMAYHKDDAYRKDFCPKTPKWYDFTSSLKIDVNSGWQAKYVQAEKCELHRDTSVARYNKKKSAGDKVSATFGTVGQWISDHRPRIGEYQVPVVDAQGQRGLQTRRFWYTHAGNAAKYDHH</sequence>
<evidence type="ECO:0000313" key="2">
    <source>
        <dbReference type="Proteomes" id="UP000604046"/>
    </source>
</evidence>
<name>A0A812I9D1_9DINO</name>
<evidence type="ECO:0000313" key="1">
    <source>
        <dbReference type="EMBL" id="CAE7029795.1"/>
    </source>
</evidence>
<protein>
    <submittedName>
        <fullName evidence="1">Uncharacterized protein</fullName>
    </submittedName>
</protein>
<proteinExistence type="predicted"/>
<dbReference type="Proteomes" id="UP000604046">
    <property type="component" value="Unassembled WGS sequence"/>
</dbReference>
<organism evidence="1 2">
    <name type="scientific">Symbiodinium natans</name>
    <dbReference type="NCBI Taxonomy" id="878477"/>
    <lineage>
        <taxon>Eukaryota</taxon>
        <taxon>Sar</taxon>
        <taxon>Alveolata</taxon>
        <taxon>Dinophyceae</taxon>
        <taxon>Suessiales</taxon>
        <taxon>Symbiodiniaceae</taxon>
        <taxon>Symbiodinium</taxon>
    </lineage>
</organism>
<accession>A0A812I9D1</accession>
<comment type="caution">
    <text evidence="1">The sequence shown here is derived from an EMBL/GenBank/DDBJ whole genome shotgun (WGS) entry which is preliminary data.</text>
</comment>
<reference evidence="1" key="1">
    <citation type="submission" date="2021-02" db="EMBL/GenBank/DDBJ databases">
        <authorList>
            <person name="Dougan E. K."/>
            <person name="Rhodes N."/>
            <person name="Thang M."/>
            <person name="Chan C."/>
        </authorList>
    </citation>
    <scope>NUCLEOTIDE SEQUENCE</scope>
</reference>